<proteinExistence type="predicted"/>
<dbReference type="InterPro" id="IPR027417">
    <property type="entry name" value="P-loop_NTPase"/>
</dbReference>
<organism evidence="2 3">
    <name type="scientific">Planococcus chinensis</name>
    <dbReference type="NCBI Taxonomy" id="272917"/>
    <lineage>
        <taxon>Bacteria</taxon>
        <taxon>Bacillati</taxon>
        <taxon>Bacillota</taxon>
        <taxon>Bacilli</taxon>
        <taxon>Bacillales</taxon>
        <taxon>Caryophanaceae</taxon>
        <taxon>Planococcus</taxon>
    </lineage>
</organism>
<evidence type="ECO:0008006" key="4">
    <source>
        <dbReference type="Google" id="ProtNLM"/>
    </source>
</evidence>
<reference evidence="3" key="1">
    <citation type="journal article" date="2019" name="Int. J. Syst. Evol. Microbiol.">
        <title>The Global Catalogue of Microorganisms (GCM) 10K type strain sequencing project: providing services to taxonomists for standard genome sequencing and annotation.</title>
        <authorList>
            <consortium name="The Broad Institute Genomics Platform"/>
            <consortium name="The Broad Institute Genome Sequencing Center for Infectious Disease"/>
            <person name="Wu L."/>
            <person name="Ma J."/>
        </authorList>
    </citation>
    <scope>NUCLEOTIDE SEQUENCE [LARGE SCALE GENOMIC DNA]</scope>
    <source>
        <strain evidence="3">CGMCC 1.15475</strain>
    </source>
</reference>
<dbReference type="EMBL" id="JBHUFW010000002">
    <property type="protein sequence ID" value="MFD1861479.1"/>
    <property type="molecule type" value="Genomic_DNA"/>
</dbReference>
<name>A0ABW4QD23_9BACL</name>
<sequence>MHQLKDILRFKKELYFNGAVQVDWFYNEEKQNEIAKSFVFHGPEYFGVAENDIAFKSHRLVDTATFTNILANKLYDESPLSNFFMTIAPYGTGKSHLAVTLASLFSGNTQGQKNVLSNLRSVDSKISKEISAYILKPNLVLVLNGMKDFNLNYEILNTTQKTLEINGVNGDFLKDLTKSYDIARNFVSNTFENYANLYEKYSEELLNKMPLNVLKEYLMENILQESNVFEVVNKVYFDINGTYIRWDEGVSAGDVLTKIADALCGERAQFNKVVVFFDEFGRYIEFASSYPTRAGDSALQQIYEAVQDSDDKIIFVGFIQSDLKSYLTRVDRTANINRYIGRYEASEKVHLSSNLETIFANLIERKNQTAFKELVVDKIDNQINDWRSYHEDFLAWAPQAESSSVWGDFEHFKKVVLEGIYPLHPMTSWMLSNLSSWLQQRSSLTFLERQIEFEGERELREFGDLVIVPATRIIRTEFFKELLAAEQEGRKQSEYAILYNQVLSKYDDKFDERQREVLAANLILRIGRFKTRNAVDAKKALAYASNLSIKEVETAVEQLEGNFGVISFDESANVYDFVADAIGINDFKRLVNKKKSKLELDLSLVFDNALDDILPLDKQETAFGGHHFIKTTEWQFTQKIVHVKDMNLRFLAQLKQEWKESVGPDTPKGRLVWIYLPSDISEEKLNNVKTILKKENFNEAPIAFCILDDKDNKFYEAIQEYQVTNLFTAPEKEKYSRFITDFRLKVSNVLADSFNDLATKRLVLKASGIEKINVRPSKYMEQLFMELYSRVIPFPFTEFAQKNLSKGKKHLTRIGRLVLSEATFQLIHSETTEIRNRVEDLLFEKKAGSWGVFNGDYKMISPTNPRVLYIFNEWDEIIEKEGKMDIQNIFDRYQVPPFGINDYALALLVAVYLVQRKSETRLSVDDSRLRLEEWSKVVFLDKNVDFKSLFSTIVLRINPEESASRYLTLFKKVNQNNDVIIANQLFDEYEKLKKEEDVPADLEDKVAHLEYLLKEGKRLYNNSIRKFGKIRADIGEATRKTDDFKLLFEILDTVENMNGQVEDSEKYVYNIEQIEEARKIEARCHNYIKETFPIYVKELKCQSLGQASGFDKWVEKIIDSLNKYDYLSEARQLKSRKNAILDNLNEGLKTREIEDTINQFARKNAPSISLGYQRLVQIKEEGSKNIEFVNKSKVDNKTKHELHQIIEGVLQKTDDCLKKLNAEVGEIYDAIYDLSTVNECENFFIRVKQILNKEIREEDREGIEEAANNLQNFLNDIQILQGIKENREALLMEIGALESKWLNIESEIDFSVVLENYKNSLIMSLDAQAEKWKVKYIIDENDLNTWDVKQCSTWLQHTNVIPLYLTDDLIQEVKKIDQKIQGRLSELSVDAVIGLFFGLTKEQQEVALEKMKEVIEVSP</sequence>
<evidence type="ECO:0000313" key="3">
    <source>
        <dbReference type="Proteomes" id="UP001597273"/>
    </source>
</evidence>
<feature type="coiled-coil region" evidence="1">
    <location>
        <begin position="1263"/>
        <end position="1300"/>
    </location>
</feature>
<gene>
    <name evidence="2" type="ORF">ACFSDB_01005</name>
</gene>
<keyword evidence="3" id="KW-1185">Reference proteome</keyword>
<protein>
    <recommendedName>
        <fullName evidence="4">ATP-binding protein</fullName>
    </recommendedName>
</protein>
<keyword evidence="1" id="KW-0175">Coiled coil</keyword>
<dbReference type="Proteomes" id="UP001597273">
    <property type="component" value="Unassembled WGS sequence"/>
</dbReference>
<evidence type="ECO:0000256" key="1">
    <source>
        <dbReference type="SAM" id="Coils"/>
    </source>
</evidence>
<accession>A0ABW4QD23</accession>
<comment type="caution">
    <text evidence="2">The sequence shown here is derived from an EMBL/GenBank/DDBJ whole genome shotgun (WGS) entry which is preliminary data.</text>
</comment>
<dbReference type="RefSeq" id="WP_204891501.1">
    <property type="nucleotide sequence ID" value="NZ_JBHUFW010000002.1"/>
</dbReference>
<evidence type="ECO:0000313" key="2">
    <source>
        <dbReference type="EMBL" id="MFD1861479.1"/>
    </source>
</evidence>
<dbReference type="SUPFAM" id="SSF52540">
    <property type="entry name" value="P-loop containing nucleoside triphosphate hydrolases"/>
    <property type="match status" value="1"/>
</dbReference>